<proteinExistence type="predicted"/>
<accession>B4HZ02</accession>
<dbReference type="Pfam" id="PF02995">
    <property type="entry name" value="DUF229"/>
    <property type="match status" value="1"/>
</dbReference>
<dbReference type="GO" id="GO:0005615">
    <property type="term" value="C:extracellular space"/>
    <property type="evidence" value="ECO:0007669"/>
    <property type="project" value="TreeGrafter"/>
</dbReference>
<evidence type="ECO:0000313" key="2">
    <source>
        <dbReference type="Proteomes" id="UP000001292"/>
    </source>
</evidence>
<dbReference type="STRING" id="7238.B4HZ02"/>
<dbReference type="PANTHER" id="PTHR10974:SF9">
    <property type="entry name" value="DUF229 DOMAIN CONTAINING PROTEIN-RELATED"/>
    <property type="match status" value="1"/>
</dbReference>
<dbReference type="InterPro" id="IPR004245">
    <property type="entry name" value="DUF229"/>
</dbReference>
<organism evidence="2">
    <name type="scientific">Drosophila sechellia</name>
    <name type="common">Fruit fly</name>
    <dbReference type="NCBI Taxonomy" id="7238"/>
    <lineage>
        <taxon>Eukaryota</taxon>
        <taxon>Metazoa</taxon>
        <taxon>Ecdysozoa</taxon>
        <taxon>Arthropoda</taxon>
        <taxon>Hexapoda</taxon>
        <taxon>Insecta</taxon>
        <taxon>Pterygota</taxon>
        <taxon>Neoptera</taxon>
        <taxon>Endopterygota</taxon>
        <taxon>Diptera</taxon>
        <taxon>Brachycera</taxon>
        <taxon>Muscomorpha</taxon>
        <taxon>Ephydroidea</taxon>
        <taxon>Drosophilidae</taxon>
        <taxon>Drosophila</taxon>
        <taxon>Sophophora</taxon>
    </lineage>
</organism>
<reference evidence="1 2" key="1">
    <citation type="journal article" date="2007" name="Nature">
        <title>Evolution of genes and genomes on the Drosophila phylogeny.</title>
        <authorList>
            <consortium name="Drosophila 12 Genomes Consortium"/>
            <person name="Clark A.G."/>
            <person name="Eisen M.B."/>
            <person name="Smith D.R."/>
            <person name="Bergman C.M."/>
            <person name="Oliver B."/>
            <person name="Markow T.A."/>
            <person name="Kaufman T.C."/>
            <person name="Kellis M."/>
            <person name="Gelbart W."/>
            <person name="Iyer V.N."/>
            <person name="Pollard D.A."/>
            <person name="Sackton T.B."/>
            <person name="Larracuente A.M."/>
            <person name="Singh N.D."/>
            <person name="Abad J.P."/>
            <person name="Abt D.N."/>
            <person name="Adryan B."/>
            <person name="Aguade M."/>
            <person name="Akashi H."/>
            <person name="Anderson W.W."/>
            <person name="Aquadro C.F."/>
            <person name="Ardell D.H."/>
            <person name="Arguello R."/>
            <person name="Artieri C.G."/>
            <person name="Barbash D.A."/>
            <person name="Barker D."/>
            <person name="Barsanti P."/>
            <person name="Batterham P."/>
            <person name="Batzoglou S."/>
            <person name="Begun D."/>
            <person name="Bhutkar A."/>
            <person name="Blanco E."/>
            <person name="Bosak S.A."/>
            <person name="Bradley R.K."/>
            <person name="Brand A.D."/>
            <person name="Brent M.R."/>
            <person name="Brooks A.N."/>
            <person name="Brown R.H."/>
            <person name="Butlin R.K."/>
            <person name="Caggese C."/>
            <person name="Calvi B.R."/>
            <person name="Bernardo de Carvalho A."/>
            <person name="Caspi A."/>
            <person name="Castrezana S."/>
            <person name="Celniker S.E."/>
            <person name="Chang J.L."/>
            <person name="Chapple C."/>
            <person name="Chatterji S."/>
            <person name="Chinwalla A."/>
            <person name="Civetta A."/>
            <person name="Clifton S.W."/>
            <person name="Comeron J.M."/>
            <person name="Costello J.C."/>
            <person name="Coyne J.A."/>
            <person name="Daub J."/>
            <person name="David R.G."/>
            <person name="Delcher A.L."/>
            <person name="Delehaunty K."/>
            <person name="Do C.B."/>
            <person name="Ebling H."/>
            <person name="Edwards K."/>
            <person name="Eickbush T."/>
            <person name="Evans J.D."/>
            <person name="Filipski A."/>
            <person name="Findeiss S."/>
            <person name="Freyhult E."/>
            <person name="Fulton L."/>
            <person name="Fulton R."/>
            <person name="Garcia A.C."/>
            <person name="Gardiner A."/>
            <person name="Garfield D.A."/>
            <person name="Garvin B.E."/>
            <person name="Gibson G."/>
            <person name="Gilbert D."/>
            <person name="Gnerre S."/>
            <person name="Godfrey J."/>
            <person name="Good R."/>
            <person name="Gotea V."/>
            <person name="Gravely B."/>
            <person name="Greenberg A.J."/>
            <person name="Griffiths-Jones S."/>
            <person name="Gross S."/>
            <person name="Guigo R."/>
            <person name="Gustafson E.A."/>
            <person name="Haerty W."/>
            <person name="Hahn M.W."/>
            <person name="Halligan D.L."/>
            <person name="Halpern A.L."/>
            <person name="Halter G.M."/>
            <person name="Han M.V."/>
            <person name="Heger A."/>
            <person name="Hillier L."/>
            <person name="Hinrichs A.S."/>
            <person name="Holmes I."/>
            <person name="Hoskins R.A."/>
            <person name="Hubisz M.J."/>
            <person name="Hultmark D."/>
            <person name="Huntley M.A."/>
            <person name="Jaffe D.B."/>
            <person name="Jagadeeshan S."/>
            <person name="Jeck W.R."/>
            <person name="Johnson J."/>
            <person name="Jones C.D."/>
            <person name="Jordan W.C."/>
            <person name="Karpen G.H."/>
            <person name="Kataoka E."/>
            <person name="Keightley P.D."/>
            <person name="Kheradpour P."/>
            <person name="Kirkness E.F."/>
            <person name="Koerich L.B."/>
            <person name="Kristiansen K."/>
            <person name="Kudrna D."/>
            <person name="Kulathinal R.J."/>
            <person name="Kumar S."/>
            <person name="Kwok R."/>
            <person name="Lander E."/>
            <person name="Langley C.H."/>
            <person name="Lapoint R."/>
            <person name="Lazzaro B.P."/>
            <person name="Lee S.J."/>
            <person name="Levesque L."/>
            <person name="Li R."/>
            <person name="Lin C.F."/>
            <person name="Lin M.F."/>
            <person name="Lindblad-Toh K."/>
            <person name="Llopart A."/>
            <person name="Long M."/>
            <person name="Low L."/>
            <person name="Lozovsky E."/>
            <person name="Lu J."/>
            <person name="Luo M."/>
            <person name="Machado C.A."/>
            <person name="Makalowski W."/>
            <person name="Marzo M."/>
            <person name="Matsuda M."/>
            <person name="Matzkin L."/>
            <person name="McAllister B."/>
            <person name="McBride C.S."/>
            <person name="McKernan B."/>
            <person name="McKernan K."/>
            <person name="Mendez-Lago M."/>
            <person name="Minx P."/>
            <person name="Mollenhauer M.U."/>
            <person name="Montooth K."/>
            <person name="Mount S.M."/>
            <person name="Mu X."/>
            <person name="Myers E."/>
            <person name="Negre B."/>
            <person name="Newfeld S."/>
            <person name="Nielsen R."/>
            <person name="Noor M.A."/>
            <person name="O'Grady P."/>
            <person name="Pachter L."/>
            <person name="Papaceit M."/>
            <person name="Parisi M.J."/>
            <person name="Parisi M."/>
            <person name="Parts L."/>
            <person name="Pedersen J.S."/>
            <person name="Pesole G."/>
            <person name="Phillippy A.M."/>
            <person name="Ponting C.P."/>
            <person name="Pop M."/>
            <person name="Porcelli D."/>
            <person name="Powell J.R."/>
            <person name="Prohaska S."/>
            <person name="Pruitt K."/>
            <person name="Puig M."/>
            <person name="Quesneville H."/>
            <person name="Ram K.R."/>
            <person name="Rand D."/>
            <person name="Rasmussen M.D."/>
            <person name="Reed L.K."/>
            <person name="Reenan R."/>
            <person name="Reily A."/>
            <person name="Remington K.A."/>
            <person name="Rieger T.T."/>
            <person name="Ritchie M.G."/>
            <person name="Robin C."/>
            <person name="Rogers Y.H."/>
            <person name="Rohde C."/>
            <person name="Rozas J."/>
            <person name="Rubenfield M.J."/>
            <person name="Ruiz A."/>
            <person name="Russo S."/>
            <person name="Salzberg S.L."/>
            <person name="Sanchez-Gracia A."/>
            <person name="Saranga D.J."/>
            <person name="Sato H."/>
            <person name="Schaeffer S.W."/>
            <person name="Schatz M.C."/>
            <person name="Schlenke T."/>
            <person name="Schwartz R."/>
            <person name="Segarra C."/>
            <person name="Singh R.S."/>
            <person name="Sirot L."/>
            <person name="Sirota M."/>
            <person name="Sisneros N.B."/>
            <person name="Smith C.D."/>
            <person name="Smith T.F."/>
            <person name="Spieth J."/>
            <person name="Stage D.E."/>
            <person name="Stark A."/>
            <person name="Stephan W."/>
            <person name="Strausberg R.L."/>
            <person name="Strempel S."/>
            <person name="Sturgill D."/>
            <person name="Sutton G."/>
            <person name="Sutton G.G."/>
            <person name="Tao W."/>
            <person name="Teichmann S."/>
            <person name="Tobari Y.N."/>
            <person name="Tomimura Y."/>
            <person name="Tsolas J.M."/>
            <person name="Valente V.L."/>
            <person name="Venter E."/>
            <person name="Venter J.C."/>
            <person name="Vicario S."/>
            <person name="Vieira F.G."/>
            <person name="Vilella A.J."/>
            <person name="Villasante A."/>
            <person name="Walenz B."/>
            <person name="Wang J."/>
            <person name="Wasserman M."/>
            <person name="Watts T."/>
            <person name="Wilson D."/>
            <person name="Wilson R.K."/>
            <person name="Wing R.A."/>
            <person name="Wolfner M.F."/>
            <person name="Wong A."/>
            <person name="Wong G.K."/>
            <person name="Wu C.I."/>
            <person name="Wu G."/>
            <person name="Yamamoto D."/>
            <person name="Yang H.P."/>
            <person name="Yang S.P."/>
            <person name="Yorke J.A."/>
            <person name="Yoshida K."/>
            <person name="Zdobnov E."/>
            <person name="Zhang P."/>
            <person name="Zhang Y."/>
            <person name="Zimin A.V."/>
            <person name="Baldwin J."/>
            <person name="Abdouelleil A."/>
            <person name="Abdulkadir J."/>
            <person name="Abebe A."/>
            <person name="Abera B."/>
            <person name="Abreu J."/>
            <person name="Acer S.C."/>
            <person name="Aftuck L."/>
            <person name="Alexander A."/>
            <person name="An P."/>
            <person name="Anderson E."/>
            <person name="Anderson S."/>
            <person name="Arachi H."/>
            <person name="Azer M."/>
            <person name="Bachantsang P."/>
            <person name="Barry A."/>
            <person name="Bayul T."/>
            <person name="Berlin A."/>
            <person name="Bessette D."/>
            <person name="Bloom T."/>
            <person name="Blye J."/>
            <person name="Boguslavskiy L."/>
            <person name="Bonnet C."/>
            <person name="Boukhgalter B."/>
            <person name="Bourzgui I."/>
            <person name="Brown A."/>
            <person name="Cahill P."/>
            <person name="Channer S."/>
            <person name="Cheshatsang Y."/>
            <person name="Chuda L."/>
            <person name="Citroen M."/>
            <person name="Collymore A."/>
            <person name="Cooke P."/>
            <person name="Costello M."/>
            <person name="D'Aco K."/>
            <person name="Daza R."/>
            <person name="De Haan G."/>
            <person name="DeGray S."/>
            <person name="DeMaso C."/>
            <person name="Dhargay N."/>
            <person name="Dooley K."/>
            <person name="Dooley E."/>
            <person name="Doricent M."/>
            <person name="Dorje P."/>
            <person name="Dorjee K."/>
            <person name="Dupes A."/>
            <person name="Elong R."/>
            <person name="Falk J."/>
            <person name="Farina A."/>
            <person name="Faro S."/>
            <person name="Ferguson D."/>
            <person name="Fisher S."/>
            <person name="Foley C.D."/>
            <person name="Franke A."/>
            <person name="Friedrich D."/>
            <person name="Gadbois L."/>
            <person name="Gearin G."/>
            <person name="Gearin C.R."/>
            <person name="Giannoukos G."/>
            <person name="Goode T."/>
            <person name="Graham J."/>
            <person name="Grandbois E."/>
            <person name="Grewal S."/>
            <person name="Gyaltsen K."/>
            <person name="Hafez N."/>
            <person name="Hagos B."/>
            <person name="Hall J."/>
            <person name="Henson C."/>
            <person name="Hollinger A."/>
            <person name="Honan T."/>
            <person name="Huard M.D."/>
            <person name="Hughes L."/>
            <person name="Hurhula B."/>
            <person name="Husby M.E."/>
            <person name="Kamat A."/>
            <person name="Kanga B."/>
            <person name="Kashin S."/>
            <person name="Khazanovich D."/>
            <person name="Kisner P."/>
            <person name="Lance K."/>
            <person name="Lara M."/>
            <person name="Lee W."/>
            <person name="Lennon N."/>
            <person name="Letendre F."/>
            <person name="LeVine R."/>
            <person name="Lipovsky A."/>
            <person name="Liu X."/>
            <person name="Liu J."/>
            <person name="Liu S."/>
            <person name="Lokyitsang T."/>
            <person name="Lokyitsang Y."/>
            <person name="Lubonja R."/>
            <person name="Lui A."/>
            <person name="MacDonald P."/>
            <person name="Magnisalis V."/>
            <person name="Maru K."/>
            <person name="Matthews C."/>
            <person name="McCusker W."/>
            <person name="McDonough S."/>
            <person name="Mehta T."/>
            <person name="Meldrim J."/>
            <person name="Meneus L."/>
            <person name="Mihai O."/>
            <person name="Mihalev A."/>
            <person name="Mihova T."/>
            <person name="Mittelman R."/>
            <person name="Mlenga V."/>
            <person name="Montmayeur A."/>
            <person name="Mulrain L."/>
            <person name="Navidi A."/>
            <person name="Naylor J."/>
            <person name="Negash T."/>
            <person name="Nguyen T."/>
            <person name="Nguyen N."/>
            <person name="Nicol R."/>
            <person name="Norbu C."/>
            <person name="Norbu N."/>
            <person name="Novod N."/>
            <person name="O'Neill B."/>
            <person name="Osman S."/>
            <person name="Markiewicz E."/>
            <person name="Oyono O.L."/>
            <person name="Patti C."/>
            <person name="Phunkhang P."/>
            <person name="Pierre F."/>
            <person name="Priest M."/>
            <person name="Raghuraman S."/>
            <person name="Rege F."/>
            <person name="Reyes R."/>
            <person name="Rise C."/>
            <person name="Rogov P."/>
            <person name="Ross K."/>
            <person name="Ryan E."/>
            <person name="Settipalli S."/>
            <person name="Shea T."/>
            <person name="Sherpa N."/>
            <person name="Shi L."/>
            <person name="Shih D."/>
            <person name="Sparrow T."/>
            <person name="Spaulding J."/>
            <person name="Stalker J."/>
            <person name="Stange-Thomann N."/>
            <person name="Stavropoulos S."/>
            <person name="Stone C."/>
            <person name="Strader C."/>
            <person name="Tesfaye S."/>
            <person name="Thomson T."/>
            <person name="Thoulutsang Y."/>
            <person name="Thoulutsang D."/>
            <person name="Topham K."/>
            <person name="Topping I."/>
            <person name="Tsamla T."/>
            <person name="Vassiliev H."/>
            <person name="Vo A."/>
            <person name="Wangchuk T."/>
            <person name="Wangdi T."/>
            <person name="Weiand M."/>
            <person name="Wilkinson J."/>
            <person name="Wilson A."/>
            <person name="Yadav S."/>
            <person name="Young G."/>
            <person name="Yu Q."/>
            <person name="Zembek L."/>
            <person name="Zhong D."/>
            <person name="Zimmer A."/>
            <person name="Zwirko Z."/>
            <person name="Jaffe D.B."/>
            <person name="Alvarez P."/>
            <person name="Brockman W."/>
            <person name="Butler J."/>
            <person name="Chin C."/>
            <person name="Gnerre S."/>
            <person name="Grabherr M."/>
            <person name="Kleber M."/>
            <person name="Mauceli E."/>
            <person name="MacCallum I."/>
        </authorList>
    </citation>
    <scope>NUCLEOTIDE SEQUENCE [LARGE SCALE GENOMIC DNA]</scope>
    <source>
        <strain evidence="2">Rob3c / Tucson 14021-0248.25</strain>
    </source>
</reference>
<keyword evidence="2" id="KW-1185">Reference proteome</keyword>
<dbReference type="Proteomes" id="UP000001292">
    <property type="component" value="Unassembled WGS sequence"/>
</dbReference>
<dbReference type="HOGENOM" id="CLU_1742481_0_0_1"/>
<protein>
    <submittedName>
        <fullName evidence="1">GM12730</fullName>
    </submittedName>
</protein>
<evidence type="ECO:0000313" key="1">
    <source>
        <dbReference type="EMBL" id="EDW53259.1"/>
    </source>
</evidence>
<dbReference type="AlphaFoldDB" id="B4HZ02"/>
<dbReference type="PANTHER" id="PTHR10974">
    <property type="entry name" value="FI08016P-RELATED"/>
    <property type="match status" value="1"/>
</dbReference>
<dbReference type="EMBL" id="CH480819">
    <property type="protein sequence ID" value="EDW53259.1"/>
    <property type="molecule type" value="Genomic_DNA"/>
</dbReference>
<sequence>MSTRSCEHAGNTRALCTCVPYKRLDTQWAKSIAPKVIGRINEYLAGRNLSEICSELTLSYIHSTEMKVELDQNFHDDEHRVEVGTYRTMFKVKQNSADFRATVIFNNVTDSVEVDVPSISRLDSYEDDSTCVKDKTDKMYCICTCDIKDD</sequence>
<name>B4HZ02_DROSE</name>
<dbReference type="PhylomeDB" id="B4HZ02"/>
<gene>
    <name evidence="1" type="primary">Dsec\GM12730</name>
    <name evidence="1" type="ORF">Dsec_GM12730</name>
</gene>